<dbReference type="InterPro" id="IPR050245">
    <property type="entry name" value="PrsA_foldase"/>
</dbReference>
<dbReference type="PANTHER" id="PTHR47245">
    <property type="entry name" value="PEPTIDYLPROLYL ISOMERASE"/>
    <property type="match status" value="1"/>
</dbReference>
<feature type="chain" id="PRO_5041255102" evidence="2">
    <location>
        <begin position="22"/>
        <end position="128"/>
    </location>
</feature>
<reference evidence="4" key="1">
    <citation type="journal article" date="2023" name="Comput. Struct. Biotechnol. J.">
        <title>Discovery of a novel marine Bacteroidetes with a rich repertoire of carbohydrate-active enzymes.</title>
        <authorList>
            <person name="Chen B."/>
            <person name="Liu G."/>
            <person name="Chen Q."/>
            <person name="Wang H."/>
            <person name="Liu L."/>
            <person name="Tang K."/>
        </authorList>
    </citation>
    <scope>NUCLEOTIDE SEQUENCE</scope>
    <source>
        <strain evidence="4">TK19036</strain>
    </source>
</reference>
<dbReference type="Gene3D" id="3.10.50.40">
    <property type="match status" value="1"/>
</dbReference>
<feature type="signal peptide" evidence="2">
    <location>
        <begin position="1"/>
        <end position="21"/>
    </location>
</feature>
<dbReference type="InterPro" id="IPR046357">
    <property type="entry name" value="PPIase_dom_sf"/>
</dbReference>
<protein>
    <submittedName>
        <fullName evidence="4">Peptidylprolyl isomerase</fullName>
    </submittedName>
</protein>
<dbReference type="PROSITE" id="PS50198">
    <property type="entry name" value="PPIC_PPIASE_2"/>
    <property type="match status" value="1"/>
</dbReference>
<accession>A0AA49GR10</accession>
<reference evidence="4" key="2">
    <citation type="journal article" date="2024" name="Antonie Van Leeuwenhoek">
        <title>Roseihalotalea indica gen. nov., sp. nov., a halophilic Bacteroidetes from mesopelagic Southwest Indian Ocean with higher carbohydrate metabolic potential.</title>
        <authorList>
            <person name="Chen B."/>
            <person name="Zhang M."/>
            <person name="Lin D."/>
            <person name="Ye J."/>
            <person name="Tang K."/>
        </authorList>
    </citation>
    <scope>NUCLEOTIDE SEQUENCE</scope>
    <source>
        <strain evidence="4">TK19036</strain>
    </source>
</reference>
<evidence type="ECO:0000259" key="3">
    <source>
        <dbReference type="PROSITE" id="PS50198"/>
    </source>
</evidence>
<sequence length="128" mass="14294">MKTCNSVLLFSLLLTFFSACQEEKPEASVTVDDPALERALEMRKQLLAGASFQEMAEEYSEDPGSAQYGGELGAVHFGQFVPKFEKAIRSLKPGEISEPVRTKFGYHLIQLVEIKGDQFTSRHILIKP</sequence>
<evidence type="ECO:0000256" key="2">
    <source>
        <dbReference type="SAM" id="SignalP"/>
    </source>
</evidence>
<dbReference type="EMBL" id="CP120682">
    <property type="protein sequence ID" value="WKN39410.1"/>
    <property type="molecule type" value="Genomic_DNA"/>
</dbReference>
<dbReference type="AlphaFoldDB" id="A0AA49GR10"/>
<evidence type="ECO:0000256" key="1">
    <source>
        <dbReference type="PROSITE-ProRule" id="PRU00278"/>
    </source>
</evidence>
<gene>
    <name evidence="4" type="ORF">K4G66_11980</name>
</gene>
<name>A0AA49GR10_9BACT</name>
<proteinExistence type="predicted"/>
<keyword evidence="2" id="KW-0732">Signal</keyword>
<dbReference type="PROSITE" id="PS51257">
    <property type="entry name" value="PROKAR_LIPOPROTEIN"/>
    <property type="match status" value="1"/>
</dbReference>
<evidence type="ECO:0000313" key="4">
    <source>
        <dbReference type="EMBL" id="WKN39410.1"/>
    </source>
</evidence>
<organism evidence="4">
    <name type="scientific">Roseihalotalea indica</name>
    <dbReference type="NCBI Taxonomy" id="2867963"/>
    <lineage>
        <taxon>Bacteria</taxon>
        <taxon>Pseudomonadati</taxon>
        <taxon>Bacteroidota</taxon>
        <taxon>Cytophagia</taxon>
        <taxon>Cytophagales</taxon>
        <taxon>Catalimonadaceae</taxon>
        <taxon>Roseihalotalea</taxon>
    </lineage>
</organism>
<dbReference type="InterPro" id="IPR000297">
    <property type="entry name" value="PPIase_PpiC"/>
</dbReference>
<keyword evidence="1 4" id="KW-0413">Isomerase</keyword>
<keyword evidence="1" id="KW-0697">Rotamase</keyword>
<dbReference type="PANTHER" id="PTHR47245:SF2">
    <property type="entry name" value="PEPTIDYL-PROLYL CIS-TRANS ISOMERASE HP_0175-RELATED"/>
    <property type="match status" value="1"/>
</dbReference>
<feature type="domain" description="PpiC" evidence="3">
    <location>
        <begin position="24"/>
        <end position="113"/>
    </location>
</feature>
<dbReference type="Pfam" id="PF00639">
    <property type="entry name" value="Rotamase"/>
    <property type="match status" value="1"/>
</dbReference>
<dbReference type="SUPFAM" id="SSF54534">
    <property type="entry name" value="FKBP-like"/>
    <property type="match status" value="1"/>
</dbReference>
<dbReference type="GO" id="GO:0003755">
    <property type="term" value="F:peptidyl-prolyl cis-trans isomerase activity"/>
    <property type="evidence" value="ECO:0007669"/>
    <property type="project" value="UniProtKB-KW"/>
</dbReference>